<evidence type="ECO:0000256" key="2">
    <source>
        <dbReference type="ARBA" id="ARBA00009800"/>
    </source>
</evidence>
<evidence type="ECO:0000256" key="6">
    <source>
        <dbReference type="ARBA" id="ARBA00022889"/>
    </source>
</evidence>
<keyword evidence="13" id="KW-1185">Reference proteome</keyword>
<comment type="catalytic activity">
    <reaction evidence="9">
        <text>endohydrolysis of (1-&gt;4)-beta-D-glycosidic bonds of heparan sulfate chains in heparan sulfate proteoglycan.</text>
        <dbReference type="EC" id="3.2.1.166"/>
    </reaction>
</comment>
<dbReference type="InterPro" id="IPR017853">
    <property type="entry name" value="GH"/>
</dbReference>
<dbReference type="GO" id="GO:0031012">
    <property type="term" value="C:extracellular matrix"/>
    <property type="evidence" value="ECO:0007669"/>
    <property type="project" value="TreeGrafter"/>
</dbReference>
<sequence>SPKLRTLARGLSPAYLRFGGTKTDFLIFDPEKEPTFEERSYWQSQVNQDICKSGPIPSAVREKLELEWPSQEQLLLREQYQKKFKNSTYSRSSVDMLYTFANCSGLDLIFGLNALLRTADLQWNSSNAQLLLDYCSSKNYNISWELGNYYLNGRIATKEDFLNPDVLDTFISSVQKIFQDYWLSLLFKKLVGTNVLMASVKGQAGSKLRVYLHCTNVNQSRRYKEGDLTLYAINLHNVTKHLQLPYYLFNKQVDKYLVKPSGLDGLLSKSVQLNGQTLRMVDDQTLPTLTEKPLRPGSSLGLPAFSYGFFVIRNAKVAACI</sequence>
<comment type="subcellular location">
    <subcellularLocation>
        <location evidence="1">Secreted</location>
    </subcellularLocation>
</comment>
<keyword evidence="5" id="KW-0378">Hydrolase</keyword>
<gene>
    <name evidence="12" type="primary">HPSE</name>
</gene>
<keyword evidence="8" id="KW-0325">Glycoprotein</keyword>
<dbReference type="Proteomes" id="UP000233160">
    <property type="component" value="Unassembled WGS sequence"/>
</dbReference>
<dbReference type="SUPFAM" id="SSF51445">
    <property type="entry name" value="(Trans)glycosidases"/>
    <property type="match status" value="1"/>
</dbReference>
<dbReference type="GeneTree" id="ENSGT00390000004874"/>
<dbReference type="Pfam" id="PF03662">
    <property type="entry name" value="Glyco_hydro_79n"/>
    <property type="match status" value="1"/>
</dbReference>
<reference evidence="12" key="1">
    <citation type="submission" date="2025-08" db="UniProtKB">
        <authorList>
            <consortium name="Ensembl"/>
        </authorList>
    </citation>
    <scope>IDENTIFICATION</scope>
</reference>
<evidence type="ECO:0000313" key="13">
    <source>
        <dbReference type="Proteomes" id="UP000233160"/>
    </source>
</evidence>
<dbReference type="InterPro" id="IPR005199">
    <property type="entry name" value="Glyco_hydro_79"/>
</dbReference>
<dbReference type="Gene3D" id="3.20.20.80">
    <property type="entry name" value="Glycosidases"/>
    <property type="match status" value="1"/>
</dbReference>
<evidence type="ECO:0000256" key="1">
    <source>
        <dbReference type="ARBA" id="ARBA00004613"/>
    </source>
</evidence>
<proteinExistence type="inferred from homology"/>
<evidence type="ECO:0000256" key="11">
    <source>
        <dbReference type="ARBA" id="ARBA00040414"/>
    </source>
</evidence>
<evidence type="ECO:0000313" key="12">
    <source>
        <dbReference type="Ensembl" id="ENSPCOP00000031541.1"/>
    </source>
</evidence>
<accession>A0A2K6GZ46</accession>
<keyword evidence="7" id="KW-1015">Disulfide bond</keyword>
<dbReference type="GO" id="GO:0007160">
    <property type="term" value="P:cell-matrix adhesion"/>
    <property type="evidence" value="ECO:0007669"/>
    <property type="project" value="TreeGrafter"/>
</dbReference>
<organism evidence="12 13">
    <name type="scientific">Propithecus coquereli</name>
    <name type="common">Coquerel's sifaka</name>
    <name type="synonym">Propithecus verreauxi coquereli</name>
    <dbReference type="NCBI Taxonomy" id="379532"/>
    <lineage>
        <taxon>Eukaryota</taxon>
        <taxon>Metazoa</taxon>
        <taxon>Chordata</taxon>
        <taxon>Craniata</taxon>
        <taxon>Vertebrata</taxon>
        <taxon>Euteleostomi</taxon>
        <taxon>Mammalia</taxon>
        <taxon>Eutheria</taxon>
        <taxon>Euarchontoglires</taxon>
        <taxon>Primates</taxon>
        <taxon>Strepsirrhini</taxon>
        <taxon>Lemuriformes</taxon>
        <taxon>Indriidae</taxon>
        <taxon>Propithecus</taxon>
    </lineage>
</organism>
<evidence type="ECO:0000256" key="9">
    <source>
        <dbReference type="ARBA" id="ARBA00036917"/>
    </source>
</evidence>
<protein>
    <recommendedName>
        <fullName evidence="11">Heparanase</fullName>
        <ecNumber evidence="10">3.2.1.166</ecNumber>
    </recommendedName>
</protein>
<keyword evidence="3" id="KW-0964">Secreted</keyword>
<evidence type="ECO:0000256" key="5">
    <source>
        <dbReference type="ARBA" id="ARBA00022801"/>
    </source>
</evidence>
<name>A0A2K6GZ46_PROCO</name>
<dbReference type="Ensembl" id="ENSPCOT00000042497.1">
    <property type="protein sequence ID" value="ENSPCOP00000031541.1"/>
    <property type="gene ID" value="ENSPCOG00000028547.1"/>
</dbReference>
<dbReference type="PANTHER" id="PTHR46145:SF3">
    <property type="entry name" value="HEPARANASE"/>
    <property type="match status" value="1"/>
</dbReference>
<dbReference type="GO" id="GO:0016798">
    <property type="term" value="F:hydrolase activity, acting on glycosyl bonds"/>
    <property type="evidence" value="ECO:0007669"/>
    <property type="project" value="InterPro"/>
</dbReference>
<evidence type="ECO:0000256" key="3">
    <source>
        <dbReference type="ARBA" id="ARBA00022525"/>
    </source>
</evidence>
<dbReference type="GO" id="GO:0060055">
    <property type="term" value="P:angiogenesis involved in wound healing"/>
    <property type="evidence" value="ECO:0007669"/>
    <property type="project" value="TreeGrafter"/>
</dbReference>
<keyword evidence="4" id="KW-0732">Signal</keyword>
<evidence type="ECO:0000256" key="4">
    <source>
        <dbReference type="ARBA" id="ARBA00022729"/>
    </source>
</evidence>
<dbReference type="PANTHER" id="PTHR46145">
    <property type="entry name" value="HEPARANASE"/>
    <property type="match status" value="1"/>
</dbReference>
<keyword evidence="6" id="KW-0130">Cell adhesion</keyword>
<dbReference type="GO" id="GO:0016020">
    <property type="term" value="C:membrane"/>
    <property type="evidence" value="ECO:0007669"/>
    <property type="project" value="InterPro"/>
</dbReference>
<dbReference type="EC" id="3.2.1.166" evidence="10"/>
<evidence type="ECO:0000256" key="7">
    <source>
        <dbReference type="ARBA" id="ARBA00023157"/>
    </source>
</evidence>
<evidence type="ECO:0000256" key="8">
    <source>
        <dbReference type="ARBA" id="ARBA00023180"/>
    </source>
</evidence>
<comment type="similarity">
    <text evidence="2">Belongs to the glycosyl hydrolase 79 family.</text>
</comment>
<dbReference type="GO" id="GO:0005615">
    <property type="term" value="C:extracellular space"/>
    <property type="evidence" value="ECO:0007669"/>
    <property type="project" value="TreeGrafter"/>
</dbReference>
<reference evidence="12" key="2">
    <citation type="submission" date="2025-09" db="UniProtKB">
        <authorList>
            <consortium name="Ensembl"/>
        </authorList>
    </citation>
    <scope>IDENTIFICATION</scope>
</reference>
<dbReference type="AlphaFoldDB" id="A0A2K6GZ46"/>
<evidence type="ECO:0000256" key="10">
    <source>
        <dbReference type="ARBA" id="ARBA00039100"/>
    </source>
</evidence>